<proteinExistence type="predicted"/>
<reference evidence="1" key="1">
    <citation type="submission" date="2022-08" db="EMBL/GenBank/DDBJ databases">
        <title>Alicyclobacillus dauci DSM2870, complete genome.</title>
        <authorList>
            <person name="Wang Q."/>
            <person name="Cai R."/>
            <person name="Wang Z."/>
        </authorList>
    </citation>
    <scope>NUCLEOTIDE SEQUENCE</scope>
    <source>
        <strain evidence="1">DSM 28700</strain>
    </source>
</reference>
<sequence length="92" mass="10077">MPRKLLTDAQLGILQVMSSRQQGGIDPNSGLPMGFYTSMIDLFNPSQPAKSQINLPRTLEGISFVGLDLEIKACLGKLLYVLTRHKSNEAVC</sequence>
<dbReference type="Proteomes" id="UP001164803">
    <property type="component" value="Chromosome"/>
</dbReference>
<accession>A0ABY6Z9Y0</accession>
<organism evidence="1 2">
    <name type="scientific">Alicyclobacillus dauci</name>
    <dbReference type="NCBI Taxonomy" id="1475485"/>
    <lineage>
        <taxon>Bacteria</taxon>
        <taxon>Bacillati</taxon>
        <taxon>Bacillota</taxon>
        <taxon>Bacilli</taxon>
        <taxon>Bacillales</taxon>
        <taxon>Alicyclobacillaceae</taxon>
        <taxon>Alicyclobacillus</taxon>
    </lineage>
</organism>
<name>A0ABY6Z9Y0_9BACL</name>
<protein>
    <submittedName>
        <fullName evidence="1">Uncharacterized protein</fullName>
    </submittedName>
</protein>
<evidence type="ECO:0000313" key="1">
    <source>
        <dbReference type="EMBL" id="WAH39333.1"/>
    </source>
</evidence>
<gene>
    <name evidence="1" type="ORF">NZD86_02850</name>
</gene>
<evidence type="ECO:0000313" key="2">
    <source>
        <dbReference type="Proteomes" id="UP001164803"/>
    </source>
</evidence>
<keyword evidence="2" id="KW-1185">Reference proteome</keyword>
<dbReference type="RefSeq" id="WP_268047025.1">
    <property type="nucleotide sequence ID" value="NZ_CP104064.1"/>
</dbReference>
<dbReference type="EMBL" id="CP104064">
    <property type="protein sequence ID" value="WAH39333.1"/>
    <property type="molecule type" value="Genomic_DNA"/>
</dbReference>